<evidence type="ECO:0000313" key="2">
    <source>
        <dbReference type="Proteomes" id="UP000007151"/>
    </source>
</evidence>
<proteinExistence type="predicted"/>
<organism evidence="1 2">
    <name type="scientific">Danaus plexippus plexippus</name>
    <dbReference type="NCBI Taxonomy" id="278856"/>
    <lineage>
        <taxon>Eukaryota</taxon>
        <taxon>Metazoa</taxon>
        <taxon>Ecdysozoa</taxon>
        <taxon>Arthropoda</taxon>
        <taxon>Hexapoda</taxon>
        <taxon>Insecta</taxon>
        <taxon>Pterygota</taxon>
        <taxon>Neoptera</taxon>
        <taxon>Endopterygota</taxon>
        <taxon>Lepidoptera</taxon>
        <taxon>Glossata</taxon>
        <taxon>Ditrysia</taxon>
        <taxon>Papilionoidea</taxon>
        <taxon>Nymphalidae</taxon>
        <taxon>Danainae</taxon>
        <taxon>Danaini</taxon>
        <taxon>Danaina</taxon>
        <taxon>Danaus</taxon>
        <taxon>Danaus</taxon>
    </lineage>
</organism>
<dbReference type="GO" id="GO:0000171">
    <property type="term" value="F:ribonuclease MRP activity"/>
    <property type="evidence" value="ECO:0007669"/>
    <property type="project" value="TreeGrafter"/>
</dbReference>
<reference evidence="1 2" key="1">
    <citation type="journal article" date="2011" name="Cell">
        <title>The monarch butterfly genome yields insights into long-distance migration.</title>
        <authorList>
            <person name="Zhan S."/>
            <person name="Merlin C."/>
            <person name="Boore J.L."/>
            <person name="Reppert S.M."/>
        </authorList>
    </citation>
    <scope>NUCLEOTIDE SEQUENCE [LARGE SCALE GENOMIC DNA]</scope>
    <source>
        <strain evidence="1">F-2</strain>
    </source>
</reference>
<dbReference type="Pfam" id="PF08584">
    <property type="entry name" value="Ribonuc_P_40"/>
    <property type="match status" value="1"/>
</dbReference>
<dbReference type="AlphaFoldDB" id="A0A212FDS6"/>
<dbReference type="PANTHER" id="PTHR15396:SF1">
    <property type="entry name" value="RIBONUCLEASE P PROTEIN SUBUNIT P40"/>
    <property type="match status" value="1"/>
</dbReference>
<dbReference type="EMBL" id="AGBW02008999">
    <property type="protein sequence ID" value="OWR51891.1"/>
    <property type="molecule type" value="Genomic_DNA"/>
</dbReference>
<dbReference type="Proteomes" id="UP000007151">
    <property type="component" value="Unassembled WGS sequence"/>
</dbReference>
<dbReference type="GO" id="GO:0000447">
    <property type="term" value="P:endonucleolytic cleavage in ITS1 to separate SSU-rRNA from 5.8S rRNA and LSU-rRNA from tricistronic rRNA transcript (SSU-rRNA, 5.8S rRNA, LSU-rRNA)"/>
    <property type="evidence" value="ECO:0007669"/>
    <property type="project" value="TreeGrafter"/>
</dbReference>
<accession>A0A212FDS6</accession>
<dbReference type="GO" id="GO:0000172">
    <property type="term" value="C:ribonuclease MRP complex"/>
    <property type="evidence" value="ECO:0007669"/>
    <property type="project" value="TreeGrafter"/>
</dbReference>
<name>A0A212FDS6_DANPL</name>
<dbReference type="GO" id="GO:0030681">
    <property type="term" value="C:multimeric ribonuclease P complex"/>
    <property type="evidence" value="ECO:0007669"/>
    <property type="project" value="TreeGrafter"/>
</dbReference>
<gene>
    <name evidence="1" type="ORF">KGM_209205</name>
</gene>
<dbReference type="KEGG" id="dpl:KGM_209205"/>
<sequence>MLCPEVWDFPAPKVKTCIKKNQDFPNVIKVVELNNFYKSIIITCPDEINIPQDIEESLLDDSNYYKIYNCPLGEFLEPTFIKSFVKKGKIYCLSNDTNCMTDTCIALTPDGLLTLHLLRFLYQRLGLEGKKCLHDFYQVQINLKDLKNLDRIKRACDILKSFNFNIYWQPDNEEVCPSSIAKYFCDRNLKVTCESLTVERIKPDIRSIPSLINSEIGEIVEWIGMLIHGADITPSESYVSSYCEPECDDPIDTTRISILIIKGFLTPNMLIKTSQLLSDHARSREINNYWMCISLQTIEDSLWQWTPSVPKVFQPHNSSTNIFFHNEISTIYSVAELKFT</sequence>
<evidence type="ECO:0000313" key="1">
    <source>
        <dbReference type="EMBL" id="OWR51891.1"/>
    </source>
</evidence>
<protein>
    <submittedName>
        <fullName evidence="1">Ribonuclease P protein subunit p40</fullName>
    </submittedName>
</protein>
<dbReference type="InterPro" id="IPR013893">
    <property type="entry name" value="RNase_P_Rpp40"/>
</dbReference>
<keyword evidence="2" id="KW-1185">Reference proteome</keyword>
<dbReference type="STRING" id="278856.A0A212FDS6"/>
<comment type="caution">
    <text evidence="1">The sequence shown here is derived from an EMBL/GenBank/DDBJ whole genome shotgun (WGS) entry which is preliminary data.</text>
</comment>
<dbReference type="PANTHER" id="PTHR15396">
    <property type="entry name" value="RIBONUCLEASE P PROTEIN SUBUNIT P40"/>
    <property type="match status" value="1"/>
</dbReference>
<dbReference type="GO" id="GO:0001682">
    <property type="term" value="P:tRNA 5'-leader removal"/>
    <property type="evidence" value="ECO:0007669"/>
    <property type="project" value="InterPro"/>
</dbReference>
<dbReference type="eggNOG" id="ENOG502QSAV">
    <property type="taxonomic scope" value="Eukaryota"/>
</dbReference>
<dbReference type="GO" id="GO:0004526">
    <property type="term" value="F:ribonuclease P activity"/>
    <property type="evidence" value="ECO:0007669"/>
    <property type="project" value="TreeGrafter"/>
</dbReference>
<dbReference type="OrthoDB" id="63112at2759"/>